<dbReference type="OrthoDB" id="9802649at2"/>
<proteinExistence type="predicted"/>
<sequence length="280" mass="31117">MVTASIAMTTYNGESFIAEQLASFLDQQRLPDELIVCDDGSTDTTVDIVQAFAQSAPFPVTVVRNASRLGFSRNFENALSRCTSDIVLMSDQDDVWFPDKIARVIDHMTQNPDIWVLAHDGLLTNRRLEWNGATKIGQIRSGYGGLGSFATGALTAVRREFLTRALRIPHEVVSYDIWLHRLSGCLPGRRVVIEDRLQSIRRHDENTSDWIVNSVKPIGRADILRDQASAPPCLDYGPGIQLIDRLLERLEVLAHGKTCRSKPPPASSSRNALHWPQGSA</sequence>
<accession>A0A1E3W2H8</accession>
<evidence type="ECO:0000256" key="1">
    <source>
        <dbReference type="SAM" id="MobiDB-lite"/>
    </source>
</evidence>
<dbReference type="AlphaFoldDB" id="A0A1E3W2H8"/>
<dbReference type="STRING" id="1774968.AUC68_02320"/>
<dbReference type="Proteomes" id="UP000094501">
    <property type="component" value="Unassembled WGS sequence"/>
</dbReference>
<dbReference type="InterPro" id="IPR001173">
    <property type="entry name" value="Glyco_trans_2-like"/>
</dbReference>
<dbReference type="SUPFAM" id="SSF53448">
    <property type="entry name" value="Nucleotide-diphospho-sugar transferases"/>
    <property type="match status" value="1"/>
</dbReference>
<protein>
    <recommendedName>
        <fullName evidence="2">Glycosyltransferase 2-like domain-containing protein</fullName>
    </recommendedName>
</protein>
<gene>
    <name evidence="3" type="ORF">AUC68_02320</name>
</gene>
<keyword evidence="4" id="KW-1185">Reference proteome</keyword>
<organism evidence="3 4">
    <name type="scientific">Methyloceanibacter methanicus</name>
    <dbReference type="NCBI Taxonomy" id="1774968"/>
    <lineage>
        <taxon>Bacteria</taxon>
        <taxon>Pseudomonadati</taxon>
        <taxon>Pseudomonadota</taxon>
        <taxon>Alphaproteobacteria</taxon>
        <taxon>Hyphomicrobiales</taxon>
        <taxon>Hyphomicrobiaceae</taxon>
        <taxon>Methyloceanibacter</taxon>
    </lineage>
</organism>
<feature type="region of interest" description="Disordered" evidence="1">
    <location>
        <begin position="258"/>
        <end position="280"/>
    </location>
</feature>
<dbReference type="PANTHER" id="PTHR43685">
    <property type="entry name" value="GLYCOSYLTRANSFERASE"/>
    <property type="match status" value="1"/>
</dbReference>
<dbReference type="PANTHER" id="PTHR43685:SF2">
    <property type="entry name" value="GLYCOSYLTRANSFERASE 2-LIKE DOMAIN-CONTAINING PROTEIN"/>
    <property type="match status" value="1"/>
</dbReference>
<evidence type="ECO:0000259" key="2">
    <source>
        <dbReference type="Pfam" id="PF00535"/>
    </source>
</evidence>
<reference evidence="3 4" key="1">
    <citation type="journal article" date="2016" name="Environ. Microbiol.">
        <title>New Methyloceanibacter diversity from North Sea sediments includes methanotroph containing solely the soluble methane monooxygenase.</title>
        <authorList>
            <person name="Vekeman B."/>
            <person name="Kerckhof F.M."/>
            <person name="Cremers G."/>
            <person name="de Vos P."/>
            <person name="Vandamme P."/>
            <person name="Boon N."/>
            <person name="Op den Camp H.J."/>
            <person name="Heylen K."/>
        </authorList>
    </citation>
    <scope>NUCLEOTIDE SEQUENCE [LARGE SCALE GENOMIC DNA]</scope>
    <source>
        <strain evidence="3 4">R-67174</strain>
    </source>
</reference>
<dbReference type="InterPro" id="IPR029044">
    <property type="entry name" value="Nucleotide-diphossugar_trans"/>
</dbReference>
<dbReference type="Pfam" id="PF00535">
    <property type="entry name" value="Glycos_transf_2"/>
    <property type="match status" value="1"/>
</dbReference>
<comment type="caution">
    <text evidence="3">The sequence shown here is derived from an EMBL/GenBank/DDBJ whole genome shotgun (WGS) entry which is preliminary data.</text>
</comment>
<name>A0A1E3W2H8_9HYPH</name>
<feature type="domain" description="Glycosyltransferase 2-like" evidence="2">
    <location>
        <begin position="5"/>
        <end position="120"/>
    </location>
</feature>
<dbReference type="InterPro" id="IPR050834">
    <property type="entry name" value="Glycosyltransf_2"/>
</dbReference>
<dbReference type="Gene3D" id="3.90.550.10">
    <property type="entry name" value="Spore Coat Polysaccharide Biosynthesis Protein SpsA, Chain A"/>
    <property type="match status" value="1"/>
</dbReference>
<evidence type="ECO:0000313" key="3">
    <source>
        <dbReference type="EMBL" id="ODR99963.1"/>
    </source>
</evidence>
<dbReference type="RefSeq" id="WP_069436805.1">
    <property type="nucleotide sequence ID" value="NZ_LPWG01000010.1"/>
</dbReference>
<evidence type="ECO:0000313" key="4">
    <source>
        <dbReference type="Proteomes" id="UP000094501"/>
    </source>
</evidence>
<dbReference type="EMBL" id="LPWG01000010">
    <property type="protein sequence ID" value="ODR99963.1"/>
    <property type="molecule type" value="Genomic_DNA"/>
</dbReference>